<dbReference type="Pfam" id="PF00753">
    <property type="entry name" value="Lactamase_B"/>
    <property type="match status" value="1"/>
</dbReference>
<dbReference type="InterPro" id="IPR052159">
    <property type="entry name" value="Competence_DNA_uptake"/>
</dbReference>
<keyword evidence="3 6" id="KW-0812">Transmembrane</keyword>
<dbReference type="Pfam" id="PF03772">
    <property type="entry name" value="Competence"/>
    <property type="match status" value="1"/>
</dbReference>
<evidence type="ECO:0000256" key="1">
    <source>
        <dbReference type="ARBA" id="ARBA00004651"/>
    </source>
</evidence>
<feature type="transmembrane region" description="Helical" evidence="6">
    <location>
        <begin position="288"/>
        <end position="305"/>
    </location>
</feature>
<feature type="transmembrane region" description="Helical" evidence="6">
    <location>
        <begin position="266"/>
        <end position="282"/>
    </location>
</feature>
<feature type="transmembrane region" description="Helical" evidence="6">
    <location>
        <begin position="236"/>
        <end position="254"/>
    </location>
</feature>
<feature type="transmembrane region" description="Helical" evidence="6">
    <location>
        <begin position="335"/>
        <end position="356"/>
    </location>
</feature>
<feature type="domain" description="Metallo-beta-lactamase" evidence="7">
    <location>
        <begin position="516"/>
        <end position="720"/>
    </location>
</feature>
<dbReference type="PANTHER" id="PTHR30619">
    <property type="entry name" value="DNA INTERNALIZATION/COMPETENCE PROTEIN COMEC/REC2"/>
    <property type="match status" value="1"/>
</dbReference>
<protein>
    <submittedName>
        <fullName evidence="8">ComEC/Rec2 family competence protein</fullName>
    </submittedName>
</protein>
<gene>
    <name evidence="8" type="ORF">EII35_04530</name>
</gene>
<evidence type="ECO:0000256" key="6">
    <source>
        <dbReference type="SAM" id="Phobius"/>
    </source>
</evidence>
<evidence type="ECO:0000256" key="5">
    <source>
        <dbReference type="ARBA" id="ARBA00023136"/>
    </source>
</evidence>
<dbReference type="AlphaFoldDB" id="A0A3P1WV04"/>
<dbReference type="InterPro" id="IPR001279">
    <property type="entry name" value="Metallo-B-lactamas"/>
</dbReference>
<feature type="transmembrane region" description="Helical" evidence="6">
    <location>
        <begin position="30"/>
        <end position="48"/>
    </location>
</feature>
<dbReference type="OrthoDB" id="7177610at2"/>
<evidence type="ECO:0000256" key="2">
    <source>
        <dbReference type="ARBA" id="ARBA00022475"/>
    </source>
</evidence>
<dbReference type="PANTHER" id="PTHR30619:SF1">
    <property type="entry name" value="RECOMBINATION PROTEIN 2"/>
    <property type="match status" value="1"/>
</dbReference>
<dbReference type="GO" id="GO:0005886">
    <property type="term" value="C:plasma membrane"/>
    <property type="evidence" value="ECO:0007669"/>
    <property type="project" value="UniProtKB-SubCell"/>
</dbReference>
<evidence type="ECO:0000313" key="8">
    <source>
        <dbReference type="EMBL" id="RRD50422.1"/>
    </source>
</evidence>
<evidence type="ECO:0000259" key="7">
    <source>
        <dbReference type="SMART" id="SM00849"/>
    </source>
</evidence>
<comment type="subcellular location">
    <subcellularLocation>
        <location evidence="1">Cell membrane</location>
        <topology evidence="1">Multi-pass membrane protein</topology>
    </subcellularLocation>
</comment>
<feature type="transmembrane region" description="Helical" evidence="6">
    <location>
        <begin position="485"/>
        <end position="502"/>
    </location>
</feature>
<dbReference type="RefSeq" id="WP_125227280.1">
    <property type="nucleotide sequence ID" value="NZ_RQYT01000006.1"/>
</dbReference>
<evidence type="ECO:0000256" key="3">
    <source>
        <dbReference type="ARBA" id="ARBA00022692"/>
    </source>
</evidence>
<dbReference type="EMBL" id="RQYT01000006">
    <property type="protein sequence ID" value="RRD50422.1"/>
    <property type="molecule type" value="Genomic_DNA"/>
</dbReference>
<feature type="transmembrane region" description="Helical" evidence="6">
    <location>
        <begin position="460"/>
        <end position="476"/>
    </location>
</feature>
<feature type="transmembrane region" description="Helical" evidence="6">
    <location>
        <begin position="427"/>
        <end position="448"/>
    </location>
</feature>
<evidence type="ECO:0000256" key="4">
    <source>
        <dbReference type="ARBA" id="ARBA00022989"/>
    </source>
</evidence>
<name>A0A3P1WV04_9ACTN</name>
<dbReference type="CDD" id="cd07731">
    <property type="entry name" value="ComA-like_MBL-fold"/>
    <property type="match status" value="1"/>
</dbReference>
<comment type="caution">
    <text evidence="8">The sequence shown here is derived from an EMBL/GenBank/DDBJ whole genome shotgun (WGS) entry which is preliminary data.</text>
</comment>
<evidence type="ECO:0000313" key="9">
    <source>
        <dbReference type="Proteomes" id="UP000280935"/>
    </source>
</evidence>
<dbReference type="InterPro" id="IPR036866">
    <property type="entry name" value="RibonucZ/Hydroxyglut_hydro"/>
</dbReference>
<dbReference type="InterPro" id="IPR004477">
    <property type="entry name" value="ComEC_N"/>
</dbReference>
<feature type="transmembrane region" description="Helical" evidence="6">
    <location>
        <begin position="403"/>
        <end position="420"/>
    </location>
</feature>
<dbReference type="InterPro" id="IPR035681">
    <property type="entry name" value="ComA-like_MBL"/>
</dbReference>
<organism evidence="8 9">
    <name type="scientific">Arachnia propionica</name>
    <dbReference type="NCBI Taxonomy" id="1750"/>
    <lineage>
        <taxon>Bacteria</taxon>
        <taxon>Bacillati</taxon>
        <taxon>Actinomycetota</taxon>
        <taxon>Actinomycetes</taxon>
        <taxon>Propionibacteriales</taxon>
        <taxon>Propionibacteriaceae</taxon>
        <taxon>Arachnia</taxon>
    </lineage>
</organism>
<reference evidence="8 9" key="1">
    <citation type="submission" date="2018-11" db="EMBL/GenBank/DDBJ databases">
        <title>Genomes From Bacteria Associated with the Canine Oral Cavity: a Test Case for Automated Genome-Based Taxonomic Assignment.</title>
        <authorList>
            <person name="Coil D.A."/>
            <person name="Jospin G."/>
            <person name="Darling A.E."/>
            <person name="Wallis C."/>
            <person name="Davis I.J."/>
            <person name="Harris S."/>
            <person name="Eisen J.A."/>
            <person name="Holcombe L.J."/>
            <person name="O'Flynn C."/>
        </authorList>
    </citation>
    <scope>NUCLEOTIDE SEQUENCE [LARGE SCALE GENOMIC DNA]</scope>
    <source>
        <strain evidence="8 9">OH2822_COT-296</strain>
    </source>
</reference>
<dbReference type="SMART" id="SM00849">
    <property type="entry name" value="Lactamase_B"/>
    <property type="match status" value="1"/>
</dbReference>
<dbReference type="Proteomes" id="UP000280935">
    <property type="component" value="Unassembled WGS sequence"/>
</dbReference>
<proteinExistence type="predicted"/>
<keyword evidence="4 6" id="KW-1133">Transmembrane helix</keyword>
<dbReference type="SUPFAM" id="SSF56281">
    <property type="entry name" value="Metallo-hydrolase/oxidoreductase"/>
    <property type="match status" value="1"/>
</dbReference>
<keyword evidence="2" id="KW-1003">Cell membrane</keyword>
<dbReference type="NCBIfam" id="TIGR00360">
    <property type="entry name" value="ComEC_N-term"/>
    <property type="match status" value="1"/>
</dbReference>
<sequence>MTEQDWRLAPAGAAAWLGAWLGTSGWRPGPGTALLLLGVLTVAGLVVARRWWRTMLVVLAVTALLAGAREWALRSGPVAELAATGAHVTCRVVVDGDPTRPPGRGDGLTLQRARLVVVTTATQRFTGEIPATLVAARDQGERMAALPPGGVVEVAGVLRPEDPGSPMAVVLAVRRVGDVIREPGPWDRTVTAIREGLLRASASLPPDQAGLVPSLVLGDRSAVTPEVQAQFQATSLTHLMAVSGANLTLLLGVLMAASRWLGVRSWGIRVVAAIGVLAFVLVCRAEPSVLRAAAMGLIALPAIGISRGRRSLRGLALAVLLLTGIDPWLSRSWGFALSVSACLGIVSVGGTIVSRLSRWCPDWVAEAVAIPLAAQLATLPLTAELSGRVSVSGVVANVMAGPFVGPATVLGLAAALLVWWPAAAALVAGLAGLAVQPILAVAAMVSTWPSASLPWPRGPAGILSSLILLLLCLWLAPRVVDHPRVALLLAGVLVVVNFIPRLPPGPWTVVFCDVGQGDATVVRAGPTEAVLVDTGPEPALVLECLEDLGVRAIPMVVFTHFHQDHIGGAEEVLRRYRPAVVVVSPLRSPARAAAEVVAAAEAAGAQVVTGEPGLRYRIGAVSWLAVSAWLPTASDAEGDGESVVENDSSVVSIVEVGGVRVLLPGDIELDGQAVARRELERLGIDPHVSVYKLPHHGAAKQDLQLLAGTGASLAVVSAGRGNRYGHPAERTIRAAEEAGMTLARTDLQGHLLVSASATGVRVTPWEP</sequence>
<accession>A0A3P1WV04</accession>
<keyword evidence="5 6" id="KW-0472">Membrane</keyword>
<feature type="transmembrane region" description="Helical" evidence="6">
    <location>
        <begin position="363"/>
        <end position="383"/>
    </location>
</feature>
<dbReference type="Gene3D" id="3.60.15.10">
    <property type="entry name" value="Ribonuclease Z/Hydroxyacylglutathione hydrolase-like"/>
    <property type="match status" value="1"/>
</dbReference>